<accession>A0ABV9GUZ3</accession>
<dbReference type="RefSeq" id="WP_377724157.1">
    <property type="nucleotide sequence ID" value="NZ_JBHSEW010000002.1"/>
</dbReference>
<dbReference type="EMBL" id="JBHSEW010000002">
    <property type="protein sequence ID" value="MFC4621354.1"/>
    <property type="molecule type" value="Genomic_DNA"/>
</dbReference>
<organism evidence="1 2">
    <name type="scientific">Comamonas nitrativorans</name>
    <dbReference type="NCBI Taxonomy" id="108437"/>
    <lineage>
        <taxon>Bacteria</taxon>
        <taxon>Pseudomonadati</taxon>
        <taxon>Pseudomonadota</taxon>
        <taxon>Betaproteobacteria</taxon>
        <taxon>Burkholderiales</taxon>
        <taxon>Comamonadaceae</taxon>
        <taxon>Comamonas</taxon>
    </lineage>
</organism>
<gene>
    <name evidence="1" type="ORF">ACFO3A_03915</name>
</gene>
<dbReference type="InterPro" id="IPR025455">
    <property type="entry name" value="DUF4276"/>
</dbReference>
<reference evidence="2" key="1">
    <citation type="journal article" date="2019" name="Int. J. Syst. Evol. Microbiol.">
        <title>The Global Catalogue of Microorganisms (GCM) 10K type strain sequencing project: providing services to taxonomists for standard genome sequencing and annotation.</title>
        <authorList>
            <consortium name="The Broad Institute Genomics Platform"/>
            <consortium name="The Broad Institute Genome Sequencing Center for Infectious Disease"/>
            <person name="Wu L."/>
            <person name="Ma J."/>
        </authorList>
    </citation>
    <scope>NUCLEOTIDE SEQUENCE [LARGE SCALE GENOMIC DNA]</scope>
    <source>
        <strain evidence="2">JCM 11650</strain>
    </source>
</reference>
<keyword evidence="2" id="KW-1185">Reference proteome</keyword>
<name>A0ABV9GUZ3_9BURK</name>
<proteinExistence type="predicted"/>
<evidence type="ECO:0000313" key="1">
    <source>
        <dbReference type="EMBL" id="MFC4621354.1"/>
    </source>
</evidence>
<dbReference type="Proteomes" id="UP001595967">
    <property type="component" value="Unassembled WGS sequence"/>
</dbReference>
<evidence type="ECO:0000313" key="2">
    <source>
        <dbReference type="Proteomes" id="UP001595967"/>
    </source>
</evidence>
<protein>
    <submittedName>
        <fullName evidence="1">DUF4276 family protein</fullName>
    </submittedName>
</protein>
<sequence>MSKELVFLLEERSAEALLKSLLPRFLDRNIVPRLIPFEGKQDLEKQLIRRIRGYQNPNARFIVMRDQDSHQDCIALKQRLLDLCVQSGKSAACLIRIACTELETFYLADLAAVETALEIHGIAKQQGSRKFRSPDHLGSPSRELKALTHGQYQKIASSREIGKHLDLGNTRSASFHNFLSGIRRMEAELLA</sequence>
<comment type="caution">
    <text evidence="1">The sequence shown here is derived from an EMBL/GenBank/DDBJ whole genome shotgun (WGS) entry which is preliminary data.</text>
</comment>
<dbReference type="Pfam" id="PF14103">
    <property type="entry name" value="DUF4276"/>
    <property type="match status" value="1"/>
</dbReference>